<dbReference type="GO" id="GO:0005886">
    <property type="term" value="C:plasma membrane"/>
    <property type="evidence" value="ECO:0007669"/>
    <property type="project" value="UniProtKB-SubCell"/>
</dbReference>
<keyword evidence="6 7" id="KW-0472">Membrane</keyword>
<protein>
    <submittedName>
        <fullName evidence="9">MFS transporter</fullName>
    </submittedName>
</protein>
<keyword evidence="2" id="KW-0813">Transport</keyword>
<feature type="transmembrane region" description="Helical" evidence="7">
    <location>
        <begin position="103"/>
        <end position="120"/>
    </location>
</feature>
<feature type="transmembrane region" description="Helical" evidence="7">
    <location>
        <begin position="303"/>
        <end position="326"/>
    </location>
</feature>
<dbReference type="RefSeq" id="WP_202063279.1">
    <property type="nucleotide sequence ID" value="NZ_JAEQMY010000040.1"/>
</dbReference>
<dbReference type="EMBL" id="JAEQMY010000040">
    <property type="protein sequence ID" value="MBL0406408.1"/>
    <property type="molecule type" value="Genomic_DNA"/>
</dbReference>
<dbReference type="Gene3D" id="1.20.1250.20">
    <property type="entry name" value="MFS general substrate transporter like domains"/>
    <property type="match status" value="1"/>
</dbReference>
<comment type="subcellular location">
    <subcellularLocation>
        <location evidence="1">Cell membrane</location>
        <topology evidence="1">Multi-pass membrane protein</topology>
    </subcellularLocation>
</comment>
<dbReference type="PANTHER" id="PTHR23517">
    <property type="entry name" value="RESISTANCE PROTEIN MDTM, PUTATIVE-RELATED-RELATED"/>
    <property type="match status" value="1"/>
</dbReference>
<sequence>MTAYSERAGRRVTLMLIAGSGFVTIAKGMSLTFIAIRLQRDFGLGPMAVGALIGAGPLLGAIAAPMAGALSDRIGRKTVLVVALFLTSLALAALGLASSVAMFAAAHIVSAVAGSVYEPVSRALMSDASPEHLRLRAFSWRYLAINLGWAVGPMIGIAVGAASSAPFIVAGVMHAVFAILIACVVASPKADTQAPVPSFVGWRRLGFALQDRRLLFFVGGGTLLLAVHGQWSITLSQYLGSNFEDGINLFAQLVTTNALTVLLASTPARFLIERIGARNAIALGCILFLAGEVGFAASSAHAALILSMIVFTLGEVLVVPSEYLLVDGISNARNRGTYFGAHSLTSVGNFLGPMLGGVALATFGGAGMFFLFAVFAGASAVMFLIGHTMPPPHCRSRRQDDAAPLASRADFQRLGLAL</sequence>
<feature type="domain" description="Major facilitator superfamily (MFS) profile" evidence="8">
    <location>
        <begin position="13"/>
        <end position="391"/>
    </location>
</feature>
<evidence type="ECO:0000256" key="6">
    <source>
        <dbReference type="ARBA" id="ARBA00023136"/>
    </source>
</evidence>
<dbReference type="Proteomes" id="UP000605848">
    <property type="component" value="Unassembled WGS sequence"/>
</dbReference>
<evidence type="ECO:0000256" key="2">
    <source>
        <dbReference type="ARBA" id="ARBA00022448"/>
    </source>
</evidence>
<keyword evidence="10" id="KW-1185">Reference proteome</keyword>
<feature type="transmembrane region" description="Helical" evidence="7">
    <location>
        <begin position="279"/>
        <end position="297"/>
    </location>
</feature>
<feature type="transmembrane region" description="Helical" evidence="7">
    <location>
        <begin position="214"/>
        <end position="233"/>
    </location>
</feature>
<feature type="transmembrane region" description="Helical" evidence="7">
    <location>
        <begin position="369"/>
        <end position="389"/>
    </location>
</feature>
<gene>
    <name evidence="9" type="ORF">JKG68_20835</name>
</gene>
<dbReference type="InterPro" id="IPR020846">
    <property type="entry name" value="MFS_dom"/>
</dbReference>
<dbReference type="SUPFAM" id="SSF103473">
    <property type="entry name" value="MFS general substrate transporter"/>
    <property type="match status" value="1"/>
</dbReference>
<feature type="transmembrane region" description="Helical" evidence="7">
    <location>
        <begin position="79"/>
        <end position="97"/>
    </location>
</feature>
<evidence type="ECO:0000256" key="1">
    <source>
        <dbReference type="ARBA" id="ARBA00004651"/>
    </source>
</evidence>
<dbReference type="InterPro" id="IPR005829">
    <property type="entry name" value="Sugar_transporter_CS"/>
</dbReference>
<feature type="transmembrane region" description="Helical" evidence="7">
    <location>
        <begin position="48"/>
        <end position="67"/>
    </location>
</feature>
<dbReference type="PANTHER" id="PTHR23517:SF2">
    <property type="entry name" value="MULTIDRUG RESISTANCE PROTEIN MDTH"/>
    <property type="match status" value="1"/>
</dbReference>
<feature type="transmembrane region" description="Helical" evidence="7">
    <location>
        <begin position="338"/>
        <end position="363"/>
    </location>
</feature>
<keyword evidence="3" id="KW-1003">Cell membrane</keyword>
<evidence type="ECO:0000259" key="8">
    <source>
        <dbReference type="PROSITE" id="PS50850"/>
    </source>
</evidence>
<dbReference type="InterPro" id="IPR036259">
    <property type="entry name" value="MFS_trans_sf"/>
</dbReference>
<comment type="caution">
    <text evidence="9">The sequence shown here is derived from an EMBL/GenBank/DDBJ whole genome shotgun (WGS) entry which is preliminary data.</text>
</comment>
<evidence type="ECO:0000256" key="5">
    <source>
        <dbReference type="ARBA" id="ARBA00022989"/>
    </source>
</evidence>
<feature type="transmembrane region" description="Helical" evidence="7">
    <location>
        <begin position="253"/>
        <end position="272"/>
    </location>
</feature>
<dbReference type="InterPro" id="IPR050171">
    <property type="entry name" value="MFS_Transporters"/>
</dbReference>
<feature type="transmembrane region" description="Helical" evidence="7">
    <location>
        <begin position="167"/>
        <end position="186"/>
    </location>
</feature>
<keyword evidence="5 7" id="KW-1133">Transmembrane helix</keyword>
<dbReference type="AlphaFoldDB" id="A0A937CY25"/>
<evidence type="ECO:0000313" key="9">
    <source>
        <dbReference type="EMBL" id="MBL0406408.1"/>
    </source>
</evidence>
<dbReference type="InterPro" id="IPR011701">
    <property type="entry name" value="MFS"/>
</dbReference>
<feature type="transmembrane region" description="Helical" evidence="7">
    <location>
        <begin position="12"/>
        <end position="36"/>
    </location>
</feature>
<dbReference type="GO" id="GO:0022857">
    <property type="term" value="F:transmembrane transporter activity"/>
    <property type="evidence" value="ECO:0007669"/>
    <property type="project" value="InterPro"/>
</dbReference>
<keyword evidence="4 7" id="KW-0812">Transmembrane</keyword>
<evidence type="ECO:0000256" key="4">
    <source>
        <dbReference type="ARBA" id="ARBA00022692"/>
    </source>
</evidence>
<dbReference type="Pfam" id="PF07690">
    <property type="entry name" value="MFS_1"/>
    <property type="match status" value="2"/>
</dbReference>
<name>A0A937CY25_9HYPH</name>
<feature type="transmembrane region" description="Helical" evidence="7">
    <location>
        <begin position="140"/>
        <end position="161"/>
    </location>
</feature>
<proteinExistence type="predicted"/>
<organism evidence="9 10">
    <name type="scientific">Microvirga aerilata</name>
    <dbReference type="NCBI Taxonomy" id="670292"/>
    <lineage>
        <taxon>Bacteria</taxon>
        <taxon>Pseudomonadati</taxon>
        <taxon>Pseudomonadota</taxon>
        <taxon>Alphaproteobacteria</taxon>
        <taxon>Hyphomicrobiales</taxon>
        <taxon>Methylobacteriaceae</taxon>
        <taxon>Microvirga</taxon>
    </lineage>
</organism>
<dbReference type="PROSITE" id="PS50850">
    <property type="entry name" value="MFS"/>
    <property type="match status" value="1"/>
</dbReference>
<reference evidence="9" key="1">
    <citation type="submission" date="2021-01" db="EMBL/GenBank/DDBJ databases">
        <title>Microvirga sp.</title>
        <authorList>
            <person name="Kim M.K."/>
        </authorList>
    </citation>
    <scope>NUCLEOTIDE SEQUENCE</scope>
    <source>
        <strain evidence="9">5420S-16</strain>
    </source>
</reference>
<dbReference type="PROSITE" id="PS00216">
    <property type="entry name" value="SUGAR_TRANSPORT_1"/>
    <property type="match status" value="1"/>
</dbReference>
<evidence type="ECO:0000256" key="7">
    <source>
        <dbReference type="SAM" id="Phobius"/>
    </source>
</evidence>
<accession>A0A937CY25</accession>
<evidence type="ECO:0000256" key="3">
    <source>
        <dbReference type="ARBA" id="ARBA00022475"/>
    </source>
</evidence>
<evidence type="ECO:0000313" key="10">
    <source>
        <dbReference type="Proteomes" id="UP000605848"/>
    </source>
</evidence>